<feature type="region of interest" description="Disordered" evidence="1">
    <location>
        <begin position="1"/>
        <end position="37"/>
    </location>
</feature>
<sequence length="96" mass="10848">MSATRRDSFYPGTLDGPKSTAPSSGHMTSEPPDSEQRVAQRCVDCGTPAPKTETNYTLISSRYGWRLTRTVDANGRRMMEWRCPGCYARYRAKRPL</sequence>
<reference evidence="2 3" key="1">
    <citation type="submission" date="2015-09" db="EMBL/GenBank/DDBJ databases">
        <title>Sorangium comparison.</title>
        <authorList>
            <person name="Zaburannyi N."/>
            <person name="Bunk B."/>
            <person name="Overmann J."/>
            <person name="Mueller R."/>
        </authorList>
    </citation>
    <scope>NUCLEOTIDE SEQUENCE [LARGE SCALE GENOMIC DNA]</scope>
    <source>
        <strain evidence="2 3">So ce836</strain>
    </source>
</reference>
<accession>A0A4P2QFW3</accession>
<dbReference type="Proteomes" id="UP000295497">
    <property type="component" value="Chromosome"/>
</dbReference>
<evidence type="ECO:0000313" key="3">
    <source>
        <dbReference type="Proteomes" id="UP000295497"/>
    </source>
</evidence>
<organism evidence="2 3">
    <name type="scientific">Sorangium cellulosum</name>
    <name type="common">Polyangium cellulosum</name>
    <dbReference type="NCBI Taxonomy" id="56"/>
    <lineage>
        <taxon>Bacteria</taxon>
        <taxon>Pseudomonadati</taxon>
        <taxon>Myxococcota</taxon>
        <taxon>Polyangia</taxon>
        <taxon>Polyangiales</taxon>
        <taxon>Polyangiaceae</taxon>
        <taxon>Sorangium</taxon>
    </lineage>
</organism>
<evidence type="ECO:0000313" key="2">
    <source>
        <dbReference type="EMBL" id="AUX28358.1"/>
    </source>
</evidence>
<protein>
    <submittedName>
        <fullName evidence="2">Uncharacterized protein</fullName>
    </submittedName>
</protein>
<gene>
    <name evidence="2" type="ORF">SOCE836_004280</name>
</gene>
<dbReference type="EMBL" id="CP012672">
    <property type="protein sequence ID" value="AUX28358.1"/>
    <property type="molecule type" value="Genomic_DNA"/>
</dbReference>
<dbReference type="AlphaFoldDB" id="A0A4P2QFW3"/>
<proteinExistence type="predicted"/>
<name>A0A4P2QFW3_SORCE</name>
<evidence type="ECO:0000256" key="1">
    <source>
        <dbReference type="SAM" id="MobiDB-lite"/>
    </source>
</evidence>